<keyword evidence="3" id="KW-1185">Reference proteome</keyword>
<reference evidence="2 3" key="1">
    <citation type="submission" date="2020-08" db="EMBL/GenBank/DDBJ databases">
        <title>A Genomic Blueprint of the Chicken Gut Microbiome.</title>
        <authorList>
            <person name="Gilroy R."/>
            <person name="Ravi A."/>
            <person name="Getino M."/>
            <person name="Pursley I."/>
            <person name="Horton D.L."/>
            <person name="Alikhan N.-F."/>
            <person name="Baker D."/>
            <person name="Gharbi K."/>
            <person name="Hall N."/>
            <person name="Watson M."/>
            <person name="Adriaenssens E.M."/>
            <person name="Foster-Nyarko E."/>
            <person name="Jarju S."/>
            <person name="Secka A."/>
            <person name="Antonio M."/>
            <person name="Oren A."/>
            <person name="Chaudhuri R."/>
            <person name="La Ragione R.M."/>
            <person name="Hildebrand F."/>
            <person name="Pallen M.J."/>
        </authorList>
    </citation>
    <scope>NUCLEOTIDE SEQUENCE [LARGE SCALE GENOMIC DNA]</scope>
    <source>
        <strain evidence="2 3">Sa2BUA2</strain>
    </source>
</reference>
<evidence type="ECO:0000313" key="2">
    <source>
        <dbReference type="EMBL" id="MBD8042934.1"/>
    </source>
</evidence>
<dbReference type="Pfam" id="PF14530">
    <property type="entry name" value="DUF4439"/>
    <property type="match status" value="1"/>
</dbReference>
<comment type="caution">
    <text evidence="2">The sequence shown here is derived from an EMBL/GenBank/DDBJ whole genome shotgun (WGS) entry which is preliminary data.</text>
</comment>
<dbReference type="InterPro" id="IPR029447">
    <property type="entry name" value="DUF4439"/>
</dbReference>
<proteinExistence type="predicted"/>
<protein>
    <submittedName>
        <fullName evidence="2">DUF4439 domain-containing protein</fullName>
    </submittedName>
</protein>
<sequence>MNTPPSSPTSPATRPSRTAAAAGTLRRALALGVLACVIASFGLTLGTRAEADRPRTFSEKALNEAFATVRILAAEADALAAAGTGASAGELRLQAQTLKDQALLLTSPGGAAAHEAALQSPGGGEGSYPVAVETAARANLEAAGRADYGTARLLASVGTAQLLLAERAGEVLGVPVEAAGESQWTPVLDEDAAARCTTGGDASARTELRDRPGAAEALQTALDAEYGAVYAYEVAQAQSSGRETVLGEALLERRAAHLEAGRGGVGLLPALCLPEVSPVPAYSLSAEFLASPARSLAGMEAAFPGVYADLVGSSDGAVRSWAIDRLVESSRLLYTGEDTVPASPGLDAEPAALPWADG</sequence>
<gene>
    <name evidence="2" type="ORF">H9638_03810</name>
</gene>
<dbReference type="RefSeq" id="WP_191745895.1">
    <property type="nucleotide sequence ID" value="NZ_JACSQC010000002.1"/>
</dbReference>
<feature type="domain" description="DUF4439" evidence="1">
    <location>
        <begin position="217"/>
        <end position="347"/>
    </location>
</feature>
<organism evidence="2 3">
    <name type="scientific">Arthrobacter pullicola</name>
    <dbReference type="NCBI Taxonomy" id="2762224"/>
    <lineage>
        <taxon>Bacteria</taxon>
        <taxon>Bacillati</taxon>
        <taxon>Actinomycetota</taxon>
        <taxon>Actinomycetes</taxon>
        <taxon>Micrococcales</taxon>
        <taxon>Micrococcaceae</taxon>
        <taxon>Arthrobacter</taxon>
    </lineage>
</organism>
<accession>A0ABR8YFE8</accession>
<evidence type="ECO:0000313" key="3">
    <source>
        <dbReference type="Proteomes" id="UP000652763"/>
    </source>
</evidence>
<dbReference type="EMBL" id="JACSQC010000002">
    <property type="protein sequence ID" value="MBD8042934.1"/>
    <property type="molecule type" value="Genomic_DNA"/>
</dbReference>
<dbReference type="Gene3D" id="1.20.1260.10">
    <property type="match status" value="1"/>
</dbReference>
<dbReference type="InterPro" id="IPR012347">
    <property type="entry name" value="Ferritin-like"/>
</dbReference>
<name>A0ABR8YFE8_9MICC</name>
<evidence type="ECO:0000259" key="1">
    <source>
        <dbReference type="Pfam" id="PF14530"/>
    </source>
</evidence>
<dbReference type="InterPro" id="IPR009078">
    <property type="entry name" value="Ferritin-like_SF"/>
</dbReference>
<dbReference type="SUPFAM" id="SSF47240">
    <property type="entry name" value="Ferritin-like"/>
    <property type="match status" value="1"/>
</dbReference>
<dbReference type="Proteomes" id="UP000652763">
    <property type="component" value="Unassembled WGS sequence"/>
</dbReference>